<evidence type="ECO:0000313" key="2">
    <source>
        <dbReference type="Proteomes" id="UP000248079"/>
    </source>
</evidence>
<dbReference type="Proteomes" id="UP000248079">
    <property type="component" value="Unassembled WGS sequence"/>
</dbReference>
<dbReference type="CDD" id="cd15482">
    <property type="entry name" value="Sialidase_non-viral"/>
    <property type="match status" value="1"/>
</dbReference>
<dbReference type="Gene3D" id="2.120.10.30">
    <property type="entry name" value="TolB, C-terminal domain"/>
    <property type="match status" value="1"/>
</dbReference>
<evidence type="ECO:0008006" key="3">
    <source>
        <dbReference type="Google" id="ProtNLM"/>
    </source>
</evidence>
<comment type="caution">
    <text evidence="1">The sequence shown here is derived from an EMBL/GenBank/DDBJ whole genome shotgun (WGS) entry which is preliminary data.</text>
</comment>
<name>A0A2V4A238_9BACT</name>
<dbReference type="AlphaFoldDB" id="A0A2V4A238"/>
<dbReference type="SUPFAM" id="SSF82171">
    <property type="entry name" value="DPP6 N-terminal domain-like"/>
    <property type="match status" value="1"/>
</dbReference>
<reference evidence="1 2" key="1">
    <citation type="submission" date="2018-05" db="EMBL/GenBank/DDBJ databases">
        <title>Marinifilum breve JC075T sp. nov., a marine bacterium isolated from Yongle Blue Hole in the South China Sea.</title>
        <authorList>
            <person name="Fu T."/>
        </authorList>
    </citation>
    <scope>NUCLEOTIDE SEQUENCE [LARGE SCALE GENOMIC DNA]</scope>
    <source>
        <strain evidence="1 2">JC075</strain>
    </source>
</reference>
<evidence type="ECO:0000313" key="1">
    <source>
        <dbReference type="EMBL" id="PXY02732.1"/>
    </source>
</evidence>
<protein>
    <recommendedName>
        <fullName evidence="3">Exo-alpha-sialidase</fullName>
    </recommendedName>
</protein>
<proteinExistence type="predicted"/>
<dbReference type="InterPro" id="IPR011659">
    <property type="entry name" value="WD40"/>
</dbReference>
<dbReference type="Pfam" id="PF07676">
    <property type="entry name" value="PD40"/>
    <property type="match status" value="3"/>
</dbReference>
<sequence>MKKLIYTVVLLVIVCSCTQQKQLDLKNIRKGEYLGEIKPDSTARLFAPNFVSSHLHERDFTMSPDGKEIYYTIRNGADYYIATSKMVNDVWTEPEFASFSGNPDYKDLEPFITRDGKKLFFMSTRPPKGKEAKNGWFYQNIWVMDKNTEGWSEPYELEGPINTDSGQYYPTLTNDGTIYYTHEESKNVQIIYRSKLIDGKYQKPERLPKEVNPTNMQYNSMIAPDESYLIVCTLIEGNSIGRADYYISFNLGNDNWTSLMNMGNKVNFPNTFALSPSLSPDGKYFIFSNNKQTRQEKPNLKEMKQNSVSPQNGNLDLYWIKIDFIEDLKKEALAKQN</sequence>
<accession>A0A2V4A238</accession>
<dbReference type="EMBL" id="QFLI01000001">
    <property type="protein sequence ID" value="PXY02732.1"/>
    <property type="molecule type" value="Genomic_DNA"/>
</dbReference>
<dbReference type="InterPro" id="IPR011042">
    <property type="entry name" value="6-blade_b-propeller_TolB-like"/>
</dbReference>
<keyword evidence="2" id="KW-1185">Reference proteome</keyword>
<organism evidence="1 2">
    <name type="scientific">Marinifilum breve</name>
    <dbReference type="NCBI Taxonomy" id="2184082"/>
    <lineage>
        <taxon>Bacteria</taxon>
        <taxon>Pseudomonadati</taxon>
        <taxon>Bacteroidota</taxon>
        <taxon>Bacteroidia</taxon>
        <taxon>Marinilabiliales</taxon>
        <taxon>Marinifilaceae</taxon>
    </lineage>
</organism>
<dbReference type="PROSITE" id="PS51257">
    <property type="entry name" value="PROKAR_LIPOPROTEIN"/>
    <property type="match status" value="1"/>
</dbReference>
<dbReference type="OrthoDB" id="1117425at2"/>
<gene>
    <name evidence="1" type="ORF">DF185_01155</name>
</gene>
<dbReference type="RefSeq" id="WP_110358891.1">
    <property type="nucleotide sequence ID" value="NZ_QFLI01000001.1"/>
</dbReference>